<dbReference type="GeneID" id="70190776"/>
<keyword evidence="4" id="KW-1185">Reference proteome</keyword>
<protein>
    <recommendedName>
        <fullName evidence="2">F-box domain-containing protein</fullName>
    </recommendedName>
</protein>
<reference evidence="3" key="1">
    <citation type="journal article" date="2021" name="Nat. Commun.">
        <title>Genetic determinants of endophytism in the Arabidopsis root mycobiome.</title>
        <authorList>
            <person name="Mesny F."/>
            <person name="Miyauchi S."/>
            <person name="Thiergart T."/>
            <person name="Pickel B."/>
            <person name="Atanasova L."/>
            <person name="Karlsson M."/>
            <person name="Huettel B."/>
            <person name="Barry K.W."/>
            <person name="Haridas S."/>
            <person name="Chen C."/>
            <person name="Bauer D."/>
            <person name="Andreopoulos W."/>
            <person name="Pangilinan J."/>
            <person name="LaButti K."/>
            <person name="Riley R."/>
            <person name="Lipzen A."/>
            <person name="Clum A."/>
            <person name="Drula E."/>
            <person name="Henrissat B."/>
            <person name="Kohler A."/>
            <person name="Grigoriev I.V."/>
            <person name="Martin F.M."/>
            <person name="Hacquard S."/>
        </authorList>
    </citation>
    <scope>NUCLEOTIDE SEQUENCE</scope>
    <source>
        <strain evidence="3">MPI-CAGE-CH-0230</strain>
    </source>
</reference>
<feature type="compositionally biased region" description="Basic and acidic residues" evidence="1">
    <location>
        <begin position="267"/>
        <end position="277"/>
    </location>
</feature>
<proteinExistence type="predicted"/>
<evidence type="ECO:0000313" key="4">
    <source>
        <dbReference type="Proteomes" id="UP000756346"/>
    </source>
</evidence>
<dbReference type="AlphaFoldDB" id="A0A9P8XY39"/>
<dbReference type="SUPFAM" id="SSF81383">
    <property type="entry name" value="F-box domain"/>
    <property type="match status" value="1"/>
</dbReference>
<dbReference type="CDD" id="cd09917">
    <property type="entry name" value="F-box_SF"/>
    <property type="match status" value="1"/>
</dbReference>
<dbReference type="Pfam" id="PF12937">
    <property type="entry name" value="F-box-like"/>
    <property type="match status" value="1"/>
</dbReference>
<dbReference type="InterPro" id="IPR001810">
    <property type="entry name" value="F-box_dom"/>
</dbReference>
<feature type="compositionally biased region" description="Acidic residues" evidence="1">
    <location>
        <begin position="255"/>
        <end position="266"/>
    </location>
</feature>
<dbReference type="OrthoDB" id="4757858at2759"/>
<name>A0A9P8XY39_9PEZI</name>
<accession>A0A9P8XY39</accession>
<dbReference type="RefSeq" id="XP_046007743.1">
    <property type="nucleotide sequence ID" value="XM_046161230.1"/>
</dbReference>
<evidence type="ECO:0000256" key="1">
    <source>
        <dbReference type="SAM" id="MobiDB-lite"/>
    </source>
</evidence>
<gene>
    <name evidence="3" type="ORF">B0I36DRAFT_388216</name>
</gene>
<evidence type="ECO:0000313" key="3">
    <source>
        <dbReference type="EMBL" id="KAH7021542.1"/>
    </source>
</evidence>
<dbReference type="Proteomes" id="UP000756346">
    <property type="component" value="Unassembled WGS sequence"/>
</dbReference>
<sequence length="527" mass="59669">MPPHLPDEIILIILSNLVPTDMQLSIRSLSCASRVSRLFRRIAEPLLYCHLHLPTRKVLETLCNRPELGDHVRVIDGHSGGLFWDERGAVKSLLHDQFRGLVRHKYCWPALDALLEHLIPPELDPDRDDKDMPYYFLDTACLTLTLFLTPHVEKLNVGMFPQETPDMLARLFELCGDRHPIRHEGGSGGDMMSRMPVPLSELRSLYLFVETLGPGHVYFDSANIRPLVLYPGLQTLDLSGMDWGGTGADTSSEANEADEEDEADRGDDDHNNSRLERTGIQTNQAVPGWPPTKYTFPGSHPNTKSLRLYDNYPTKPDGVREMLVAYPNLHTLVLEACEHEGKREPFDFTEYGTVLHNYARNLRRFEFEQENVSDADFEGHDRGAIGSLRDNWTRLEPLRMPLAALLGQDITEQPDLCDYLPVSLRWFWITMPDFENAQMYLNALDGMLDDRRLPRLEWVLVMLPEGSELLGGDELPDGDDGFGVEPSGFNLLGLGERHILCMRKSACVVHTPPGWEGARVESSVRLP</sequence>
<feature type="region of interest" description="Disordered" evidence="1">
    <location>
        <begin position="244"/>
        <end position="297"/>
    </location>
</feature>
<dbReference type="EMBL" id="JAGTJQ010000010">
    <property type="protein sequence ID" value="KAH7021542.1"/>
    <property type="molecule type" value="Genomic_DNA"/>
</dbReference>
<evidence type="ECO:0000259" key="2">
    <source>
        <dbReference type="Pfam" id="PF12937"/>
    </source>
</evidence>
<feature type="domain" description="F-box" evidence="2">
    <location>
        <begin position="4"/>
        <end position="53"/>
    </location>
</feature>
<comment type="caution">
    <text evidence="3">The sequence shown here is derived from an EMBL/GenBank/DDBJ whole genome shotgun (WGS) entry which is preliminary data.</text>
</comment>
<organism evidence="3 4">
    <name type="scientific">Microdochium trichocladiopsis</name>
    <dbReference type="NCBI Taxonomy" id="1682393"/>
    <lineage>
        <taxon>Eukaryota</taxon>
        <taxon>Fungi</taxon>
        <taxon>Dikarya</taxon>
        <taxon>Ascomycota</taxon>
        <taxon>Pezizomycotina</taxon>
        <taxon>Sordariomycetes</taxon>
        <taxon>Xylariomycetidae</taxon>
        <taxon>Xylariales</taxon>
        <taxon>Microdochiaceae</taxon>
        <taxon>Microdochium</taxon>
    </lineage>
</organism>
<dbReference type="InterPro" id="IPR036047">
    <property type="entry name" value="F-box-like_dom_sf"/>
</dbReference>